<dbReference type="AlphaFoldDB" id="A0AAD9Q174"/>
<dbReference type="PANTHER" id="PTHR37984">
    <property type="entry name" value="PROTEIN CBG26694"/>
    <property type="match status" value="1"/>
</dbReference>
<sequence>MSTEKKKLIVTCGTCWKVETNSSREPLMSNEVAHRPWELVGVDLFALKGNDFLIIDRLVSSVMLRLKNHFARHGCPERLISDNCPQFVSL</sequence>
<protein>
    <recommendedName>
        <fullName evidence="3">Integrase catalytic domain-containing protein</fullName>
    </recommendedName>
</protein>
<accession>A0AAD9Q174</accession>
<dbReference type="SUPFAM" id="SSF53098">
    <property type="entry name" value="Ribonuclease H-like"/>
    <property type="match status" value="1"/>
</dbReference>
<evidence type="ECO:0000313" key="1">
    <source>
        <dbReference type="EMBL" id="KAK2552748.1"/>
    </source>
</evidence>
<keyword evidence="2" id="KW-1185">Reference proteome</keyword>
<dbReference type="InterPro" id="IPR036397">
    <property type="entry name" value="RNaseH_sf"/>
</dbReference>
<name>A0AAD9Q174_ACRCE</name>
<dbReference type="PANTHER" id="PTHR37984:SF8">
    <property type="entry name" value="CCHC-TYPE DOMAIN-CONTAINING PROTEIN"/>
    <property type="match status" value="1"/>
</dbReference>
<dbReference type="InterPro" id="IPR012337">
    <property type="entry name" value="RNaseH-like_sf"/>
</dbReference>
<gene>
    <name evidence="1" type="ORF">P5673_026187</name>
</gene>
<dbReference type="Gene3D" id="3.30.420.10">
    <property type="entry name" value="Ribonuclease H-like superfamily/Ribonuclease H"/>
    <property type="match status" value="1"/>
</dbReference>
<dbReference type="Proteomes" id="UP001249851">
    <property type="component" value="Unassembled WGS sequence"/>
</dbReference>
<organism evidence="1 2">
    <name type="scientific">Acropora cervicornis</name>
    <name type="common">Staghorn coral</name>
    <dbReference type="NCBI Taxonomy" id="6130"/>
    <lineage>
        <taxon>Eukaryota</taxon>
        <taxon>Metazoa</taxon>
        <taxon>Cnidaria</taxon>
        <taxon>Anthozoa</taxon>
        <taxon>Hexacorallia</taxon>
        <taxon>Scleractinia</taxon>
        <taxon>Astrocoeniina</taxon>
        <taxon>Acroporidae</taxon>
        <taxon>Acropora</taxon>
    </lineage>
</organism>
<dbReference type="GO" id="GO:0003676">
    <property type="term" value="F:nucleic acid binding"/>
    <property type="evidence" value="ECO:0007669"/>
    <property type="project" value="InterPro"/>
</dbReference>
<dbReference type="InterPro" id="IPR050951">
    <property type="entry name" value="Retrovirus_Pol_polyprotein"/>
</dbReference>
<comment type="caution">
    <text evidence="1">The sequence shown here is derived from an EMBL/GenBank/DDBJ whole genome shotgun (WGS) entry which is preliminary data.</text>
</comment>
<evidence type="ECO:0000313" key="2">
    <source>
        <dbReference type="Proteomes" id="UP001249851"/>
    </source>
</evidence>
<dbReference type="EMBL" id="JARQWQ010000084">
    <property type="protein sequence ID" value="KAK2552748.1"/>
    <property type="molecule type" value="Genomic_DNA"/>
</dbReference>
<reference evidence="1" key="2">
    <citation type="journal article" date="2023" name="Science">
        <title>Genomic signatures of disease resistance in endangered staghorn corals.</title>
        <authorList>
            <person name="Vollmer S.V."/>
            <person name="Selwyn J.D."/>
            <person name="Despard B.A."/>
            <person name="Roesel C.L."/>
        </authorList>
    </citation>
    <scope>NUCLEOTIDE SEQUENCE</scope>
    <source>
        <strain evidence="1">K2</strain>
    </source>
</reference>
<evidence type="ECO:0008006" key="3">
    <source>
        <dbReference type="Google" id="ProtNLM"/>
    </source>
</evidence>
<proteinExistence type="predicted"/>
<reference evidence="1" key="1">
    <citation type="journal article" date="2023" name="G3 (Bethesda)">
        <title>Whole genome assembly and annotation of the endangered Caribbean coral Acropora cervicornis.</title>
        <authorList>
            <person name="Selwyn J.D."/>
            <person name="Vollmer S.V."/>
        </authorList>
    </citation>
    <scope>NUCLEOTIDE SEQUENCE</scope>
    <source>
        <strain evidence="1">K2</strain>
    </source>
</reference>